<evidence type="ECO:0000313" key="1">
    <source>
        <dbReference type="EMBL" id="KQH87968.1"/>
    </source>
</evidence>
<dbReference type="RefSeq" id="WP_004727706.1">
    <property type="nucleotide sequence ID" value="NZ_CABLCD010000014.1"/>
</dbReference>
<dbReference type="InParanoid" id="A0A0Q2V597"/>
<organism evidence="1 2">
    <name type="scientific">Vibrio furnissii</name>
    <dbReference type="NCBI Taxonomy" id="29494"/>
    <lineage>
        <taxon>Bacteria</taxon>
        <taxon>Pseudomonadati</taxon>
        <taxon>Pseudomonadota</taxon>
        <taxon>Gammaproteobacteria</taxon>
        <taxon>Vibrionales</taxon>
        <taxon>Vibrionaceae</taxon>
        <taxon>Vibrio</taxon>
    </lineage>
</organism>
<protein>
    <submittedName>
        <fullName evidence="1">Sulfate ABC transporter permease</fullName>
    </submittedName>
</protein>
<dbReference type="EMBL" id="LKHS01000001">
    <property type="protein sequence ID" value="KQH87968.1"/>
    <property type="molecule type" value="Genomic_DNA"/>
</dbReference>
<sequence>MNATSLIGFILFSPLAMSQINVGEHLRVSGFGNVSAAKSDTSVPIFVHRDIDDDGCFDCDTTLGLQVDWILNDRWRASVQGVKRPQDHFSSPELEWAYLESAWGAYSAKVGRLRLPVFMMSEYYYVSVAYPWIRPPQDVYDSLLGITHYDGASFEWNTMLTDTSQLRVSTFAALPSKNDYQIYDMQYTLDADAAYGLTVDWYRDDNVFRLAYLTSEADLQTGGYNVSHYDMDLLALGMNYALGPYHLFAEYIYDDQLYSNWYVGLARQFGKWQPYLQYGQRRKLYDNDSYLVGLRYNIVPNVALNGEWQVVNSTENALSGHFTKAQNPATGIETQAHIISLAISFTF</sequence>
<dbReference type="Gene3D" id="2.40.160.10">
    <property type="entry name" value="Porin"/>
    <property type="match status" value="1"/>
</dbReference>
<gene>
    <name evidence="1" type="ORF">AMR76_01375</name>
</gene>
<dbReference type="SUPFAM" id="SSF56935">
    <property type="entry name" value="Porins"/>
    <property type="match status" value="1"/>
</dbReference>
<keyword evidence="2" id="KW-1185">Reference proteome</keyword>
<dbReference type="InterPro" id="IPR023614">
    <property type="entry name" value="Porin_dom_sf"/>
</dbReference>
<dbReference type="Proteomes" id="UP000051221">
    <property type="component" value="Unassembled WGS sequence"/>
</dbReference>
<proteinExistence type="predicted"/>
<reference evidence="1 2" key="1">
    <citation type="submission" date="2015-08" db="EMBL/GenBank/DDBJ databases">
        <title>Antibacterial properties of a collection of Vibrionaceae strains.</title>
        <authorList>
            <person name="Giubergia S."/>
        </authorList>
    </citation>
    <scope>NUCLEOTIDE SEQUENCE [LARGE SCALE GENOMIC DNA]</scope>
    <source>
        <strain evidence="1 2">S0821</strain>
    </source>
</reference>
<dbReference type="GeneID" id="50537754"/>
<name>A0A0Q2V597_VIBFU</name>
<dbReference type="AlphaFoldDB" id="A0A0Q2V597"/>
<accession>A0A0Q2V597</accession>
<evidence type="ECO:0000313" key="2">
    <source>
        <dbReference type="Proteomes" id="UP000051221"/>
    </source>
</evidence>
<comment type="caution">
    <text evidence="1">The sequence shown here is derived from an EMBL/GenBank/DDBJ whole genome shotgun (WGS) entry which is preliminary data.</text>
</comment>